<dbReference type="RefSeq" id="WP_223628132.1">
    <property type="nucleotide sequence ID" value="NZ_JAIQDJ010000002.1"/>
</dbReference>
<keyword evidence="1" id="KW-0812">Transmembrane</keyword>
<evidence type="ECO:0000313" key="3">
    <source>
        <dbReference type="Proteomes" id="UP001430290"/>
    </source>
</evidence>
<reference evidence="2" key="1">
    <citation type="submission" date="2021-09" db="EMBL/GenBank/DDBJ databases">
        <authorList>
            <person name="Wu T."/>
            <person name="Guo S.Z."/>
        </authorList>
    </citation>
    <scope>NUCLEOTIDE SEQUENCE</scope>
    <source>
        <strain evidence="2">RSS-23</strain>
    </source>
</reference>
<sequence>MNSLSTPSFVVYRRYLAAIGSLMAGLSVAMCAYAFHAAAPAASARLLQAAVFAFLHGLALTALAPLAQRPTSLLALAMLLLGVLLFGGSLLAAVLLGLTPALAPLGGGLVISGWLLHAYDRLRG</sequence>
<dbReference type="EMBL" id="JAIQDJ010000002">
    <property type="protein sequence ID" value="MBZ4186024.1"/>
    <property type="molecule type" value="Genomic_DNA"/>
</dbReference>
<keyword evidence="1" id="KW-1133">Transmembrane helix</keyword>
<feature type="transmembrane region" description="Helical" evidence="1">
    <location>
        <begin position="12"/>
        <end position="35"/>
    </location>
</feature>
<organism evidence="2 3">
    <name type="scientific">Thermomonas beijingensis</name>
    <dbReference type="NCBI Taxonomy" id="2872701"/>
    <lineage>
        <taxon>Bacteria</taxon>
        <taxon>Pseudomonadati</taxon>
        <taxon>Pseudomonadota</taxon>
        <taxon>Gammaproteobacteria</taxon>
        <taxon>Lysobacterales</taxon>
        <taxon>Lysobacteraceae</taxon>
        <taxon>Thermomonas</taxon>
    </lineage>
</organism>
<evidence type="ECO:0000256" key="1">
    <source>
        <dbReference type="SAM" id="Phobius"/>
    </source>
</evidence>
<dbReference type="Proteomes" id="UP001430290">
    <property type="component" value="Unassembled WGS sequence"/>
</dbReference>
<proteinExistence type="predicted"/>
<name>A0ABS7TDT8_9GAMM</name>
<protein>
    <submittedName>
        <fullName evidence="2">DUF423 domain-containing protein</fullName>
    </submittedName>
</protein>
<feature type="transmembrane region" description="Helical" evidence="1">
    <location>
        <begin position="73"/>
        <end position="95"/>
    </location>
</feature>
<gene>
    <name evidence="2" type="ORF">K7B09_06725</name>
</gene>
<feature type="transmembrane region" description="Helical" evidence="1">
    <location>
        <begin position="101"/>
        <end position="119"/>
    </location>
</feature>
<keyword evidence="1" id="KW-0472">Membrane</keyword>
<feature type="transmembrane region" description="Helical" evidence="1">
    <location>
        <begin position="47"/>
        <end position="66"/>
    </location>
</feature>
<comment type="caution">
    <text evidence="2">The sequence shown here is derived from an EMBL/GenBank/DDBJ whole genome shotgun (WGS) entry which is preliminary data.</text>
</comment>
<dbReference type="Pfam" id="PF04241">
    <property type="entry name" value="DUF423"/>
    <property type="match status" value="1"/>
</dbReference>
<keyword evidence="3" id="KW-1185">Reference proteome</keyword>
<evidence type="ECO:0000313" key="2">
    <source>
        <dbReference type="EMBL" id="MBZ4186024.1"/>
    </source>
</evidence>
<accession>A0ABS7TDT8</accession>
<dbReference type="InterPro" id="IPR006696">
    <property type="entry name" value="DUF423"/>
</dbReference>